<name>A0A7W7DD37_9ACTN</name>
<accession>A0A7W7DD37</accession>
<keyword evidence="3 4" id="KW-0732">Signal</keyword>
<dbReference type="SUPFAM" id="SSF53850">
    <property type="entry name" value="Periplasmic binding protein-like II"/>
    <property type="match status" value="1"/>
</dbReference>
<dbReference type="GO" id="GO:0042597">
    <property type="term" value="C:periplasmic space"/>
    <property type="evidence" value="ECO:0007669"/>
    <property type="project" value="UniProtKB-SubCell"/>
</dbReference>
<comment type="similarity">
    <text evidence="2">Belongs to the bacterial solute-binding protein SsuA/TauA family.</text>
</comment>
<dbReference type="InterPro" id="IPR015168">
    <property type="entry name" value="SsuA/THI5"/>
</dbReference>
<comment type="subcellular location">
    <subcellularLocation>
        <location evidence="1">Periplasm</location>
    </subcellularLocation>
</comment>
<proteinExistence type="inferred from homology"/>
<evidence type="ECO:0000313" key="6">
    <source>
        <dbReference type="EMBL" id="MBB4703461.1"/>
    </source>
</evidence>
<comment type="caution">
    <text evidence="6">The sequence shown here is derived from an EMBL/GenBank/DDBJ whole genome shotgun (WGS) entry which is preliminary data.</text>
</comment>
<organism evidence="6 7">
    <name type="scientific">Sphaerisporangium siamense</name>
    <dbReference type="NCBI Taxonomy" id="795645"/>
    <lineage>
        <taxon>Bacteria</taxon>
        <taxon>Bacillati</taxon>
        <taxon>Actinomycetota</taxon>
        <taxon>Actinomycetes</taxon>
        <taxon>Streptosporangiales</taxon>
        <taxon>Streptosporangiaceae</taxon>
        <taxon>Sphaerisporangium</taxon>
    </lineage>
</organism>
<gene>
    <name evidence="6" type="ORF">BJ982_005005</name>
</gene>
<dbReference type="PANTHER" id="PTHR30024">
    <property type="entry name" value="ALIPHATIC SULFONATES-BINDING PROTEIN-RELATED"/>
    <property type="match status" value="1"/>
</dbReference>
<protein>
    <submittedName>
        <fullName evidence="6">NitT/TauT family transport system substrate-binding protein</fullName>
    </submittedName>
</protein>
<dbReference type="Proteomes" id="UP000542210">
    <property type="component" value="Unassembled WGS sequence"/>
</dbReference>
<evidence type="ECO:0000256" key="2">
    <source>
        <dbReference type="ARBA" id="ARBA00010742"/>
    </source>
</evidence>
<evidence type="ECO:0000256" key="3">
    <source>
        <dbReference type="ARBA" id="ARBA00022729"/>
    </source>
</evidence>
<feature type="domain" description="Solute-binding protein family 3/N-terminal" evidence="5">
    <location>
        <begin position="33"/>
        <end position="259"/>
    </location>
</feature>
<dbReference type="RefSeq" id="WP_184883903.1">
    <property type="nucleotide sequence ID" value="NZ_BOOV01000029.1"/>
</dbReference>
<evidence type="ECO:0000256" key="4">
    <source>
        <dbReference type="SAM" id="SignalP"/>
    </source>
</evidence>
<dbReference type="AlphaFoldDB" id="A0A7W7DD37"/>
<dbReference type="InterPro" id="IPR001638">
    <property type="entry name" value="Solute-binding_3/MltF_N"/>
</dbReference>
<sequence length="318" mass="33203">MRKLASAVLLICVAAAACGGTADEAPGAGGTTTVKVGIIPTIDVAPLYLAKQKGFFTKHGLNLELKEVQTGAAATAAVMSGEYQFGFAAPVPEIQAQAKGLPITVIAGAIAQGDPLSQAIVVKKGSPVKAIGDLAGKTVAVNALQGVNDLVLRAAMEKAGGDPGSLKFLALPYPDMRAALEGGRVDAAFLIEPFLSGASAAGDEVVLRNPQGDLAGKGTAFSTYFSSRSYVQEHAKTVDDFVAALREANEYAQAHPDEVRKIIPTFTAIKPDVAAKMAIADYRTDVDEKTFEVLGGFMKEYGWIKQAPDLKSLIRRTP</sequence>
<evidence type="ECO:0000313" key="7">
    <source>
        <dbReference type="Proteomes" id="UP000542210"/>
    </source>
</evidence>
<evidence type="ECO:0000256" key="1">
    <source>
        <dbReference type="ARBA" id="ARBA00004418"/>
    </source>
</evidence>
<evidence type="ECO:0000259" key="5">
    <source>
        <dbReference type="SMART" id="SM00062"/>
    </source>
</evidence>
<feature type="signal peptide" evidence="4">
    <location>
        <begin position="1"/>
        <end position="22"/>
    </location>
</feature>
<keyword evidence="7" id="KW-1185">Reference proteome</keyword>
<reference evidence="6 7" key="1">
    <citation type="submission" date="2020-08" db="EMBL/GenBank/DDBJ databases">
        <title>Sequencing the genomes of 1000 actinobacteria strains.</title>
        <authorList>
            <person name="Klenk H.-P."/>
        </authorList>
    </citation>
    <scope>NUCLEOTIDE SEQUENCE [LARGE SCALE GENOMIC DNA]</scope>
    <source>
        <strain evidence="6 7">DSM 45784</strain>
    </source>
</reference>
<dbReference type="Gene3D" id="3.40.190.10">
    <property type="entry name" value="Periplasmic binding protein-like II"/>
    <property type="match status" value="2"/>
</dbReference>
<dbReference type="PROSITE" id="PS51257">
    <property type="entry name" value="PROKAR_LIPOPROTEIN"/>
    <property type="match status" value="1"/>
</dbReference>
<feature type="chain" id="PRO_5038765551" evidence="4">
    <location>
        <begin position="23"/>
        <end position="318"/>
    </location>
</feature>
<dbReference type="SMART" id="SM00062">
    <property type="entry name" value="PBPb"/>
    <property type="match status" value="1"/>
</dbReference>
<dbReference type="Pfam" id="PF09084">
    <property type="entry name" value="NMT1"/>
    <property type="match status" value="1"/>
</dbReference>
<dbReference type="PANTHER" id="PTHR30024:SF47">
    <property type="entry name" value="TAURINE-BINDING PERIPLASMIC PROTEIN"/>
    <property type="match status" value="1"/>
</dbReference>
<dbReference type="EMBL" id="JACHND010000001">
    <property type="protein sequence ID" value="MBB4703461.1"/>
    <property type="molecule type" value="Genomic_DNA"/>
</dbReference>